<dbReference type="PANTHER" id="PTHR37164">
    <property type="entry name" value="BACTERIOHEMERYTHRIN"/>
    <property type="match status" value="1"/>
</dbReference>
<dbReference type="InterPro" id="IPR035938">
    <property type="entry name" value="Hemerythrin-like_sf"/>
</dbReference>
<dbReference type="Gene3D" id="1.20.120.50">
    <property type="entry name" value="Hemerythrin-like"/>
    <property type="match status" value="1"/>
</dbReference>
<dbReference type="SUPFAM" id="SSF47188">
    <property type="entry name" value="Hemerythrin-like"/>
    <property type="match status" value="1"/>
</dbReference>
<dbReference type="InterPro" id="IPR012312">
    <property type="entry name" value="Hemerythrin-like"/>
</dbReference>
<keyword evidence="7" id="KW-1185">Reference proteome</keyword>
<evidence type="ECO:0000313" key="7">
    <source>
        <dbReference type="Proteomes" id="UP000078543"/>
    </source>
</evidence>
<dbReference type="Proteomes" id="UP000078543">
    <property type="component" value="Unassembled WGS sequence"/>
</dbReference>
<comment type="caution">
    <text evidence="6">The sequence shown here is derived from an EMBL/GenBank/DDBJ whole genome shotgun (WGS) entry which is preliminary data.</text>
</comment>
<evidence type="ECO:0000256" key="4">
    <source>
        <dbReference type="ARBA" id="ARBA00023004"/>
    </source>
</evidence>
<evidence type="ECO:0000256" key="1">
    <source>
        <dbReference type="ARBA" id="ARBA00010587"/>
    </source>
</evidence>
<keyword evidence="4" id="KW-0408">Iron</keyword>
<sequence length="148" mass="17270">MSFIEWTEEMSVKAPVLDGHHRMIIDCLNQLHPLLETKGDGADIRAVMAKLEDFVLLHFAEEEREMKQAGFPDWRAHKDLHDRMYDVVFSLKSDIERGKVLDARHLFDLLNDWLVTHILGEDQKYVPFIAGHDHQPVAQWRRSNGKDV</sequence>
<reference evidence="6 7" key="1">
    <citation type="submission" date="2016-04" db="EMBL/GenBank/DDBJ databases">
        <title>Draft genome sequence of freshwater magnetotactic bacteria Magnetospirillum marisnigri SP-1 and Magnetospirillum moscoviense BB-1.</title>
        <authorList>
            <person name="Koziaeva V."/>
            <person name="Dziuba M.V."/>
            <person name="Ivanov T.M."/>
            <person name="Kuznetsov B."/>
            <person name="Grouzdev D.S."/>
        </authorList>
    </citation>
    <scope>NUCLEOTIDE SEQUENCE [LARGE SCALE GENOMIC DNA]</scope>
    <source>
        <strain evidence="6 7">BB-1</strain>
    </source>
</reference>
<dbReference type="GO" id="GO:0005344">
    <property type="term" value="F:oxygen carrier activity"/>
    <property type="evidence" value="ECO:0007669"/>
    <property type="project" value="UniProtKB-KW"/>
</dbReference>
<proteinExistence type="inferred from homology"/>
<dbReference type="PROSITE" id="PS00550">
    <property type="entry name" value="HEMERYTHRINS"/>
    <property type="match status" value="1"/>
</dbReference>
<dbReference type="OrthoDB" id="7305302at2"/>
<comment type="similarity">
    <text evidence="1">Belongs to the hemerythrin family.</text>
</comment>
<dbReference type="CDD" id="cd12107">
    <property type="entry name" value="Hemerythrin"/>
    <property type="match status" value="1"/>
</dbReference>
<dbReference type="InterPro" id="IPR016131">
    <property type="entry name" value="Haemerythrin_Fe_BS"/>
</dbReference>
<keyword evidence="2" id="KW-0561">Oxygen transport</keyword>
<dbReference type="RefSeq" id="WP_068499688.1">
    <property type="nucleotide sequence ID" value="NZ_LWQU01000133.1"/>
</dbReference>
<dbReference type="NCBIfam" id="TIGR02481">
    <property type="entry name" value="hemeryth_dom"/>
    <property type="match status" value="1"/>
</dbReference>
<dbReference type="Pfam" id="PF01814">
    <property type="entry name" value="Hemerythrin"/>
    <property type="match status" value="1"/>
</dbReference>
<protein>
    <recommendedName>
        <fullName evidence="5">Hemerythrin-like domain-containing protein</fullName>
    </recommendedName>
</protein>
<dbReference type="STRING" id="1437059.A6A05_11205"/>
<accession>A0A178MSA1</accession>
<dbReference type="EMBL" id="LWQU01000133">
    <property type="protein sequence ID" value="OAN51142.1"/>
    <property type="molecule type" value="Genomic_DNA"/>
</dbReference>
<feature type="domain" description="Hemerythrin-like" evidence="5">
    <location>
        <begin position="16"/>
        <end position="129"/>
    </location>
</feature>
<organism evidence="6 7">
    <name type="scientific">Magnetospirillum moscoviense</name>
    <dbReference type="NCBI Taxonomy" id="1437059"/>
    <lineage>
        <taxon>Bacteria</taxon>
        <taxon>Pseudomonadati</taxon>
        <taxon>Pseudomonadota</taxon>
        <taxon>Alphaproteobacteria</taxon>
        <taxon>Rhodospirillales</taxon>
        <taxon>Rhodospirillaceae</taxon>
        <taxon>Magnetospirillum</taxon>
    </lineage>
</organism>
<keyword evidence="3" id="KW-0479">Metal-binding</keyword>
<evidence type="ECO:0000256" key="3">
    <source>
        <dbReference type="ARBA" id="ARBA00022723"/>
    </source>
</evidence>
<gene>
    <name evidence="6" type="ORF">A6A05_11205</name>
</gene>
<evidence type="ECO:0000313" key="6">
    <source>
        <dbReference type="EMBL" id="OAN51142.1"/>
    </source>
</evidence>
<dbReference type="AlphaFoldDB" id="A0A178MSA1"/>
<dbReference type="InterPro" id="IPR012827">
    <property type="entry name" value="Hemerythrin_metal-bd"/>
</dbReference>
<evidence type="ECO:0000256" key="2">
    <source>
        <dbReference type="ARBA" id="ARBA00022621"/>
    </source>
</evidence>
<name>A0A178MSA1_9PROT</name>
<evidence type="ECO:0000259" key="5">
    <source>
        <dbReference type="Pfam" id="PF01814"/>
    </source>
</evidence>
<dbReference type="PANTHER" id="PTHR37164:SF1">
    <property type="entry name" value="BACTERIOHEMERYTHRIN"/>
    <property type="match status" value="1"/>
</dbReference>
<dbReference type="NCBIfam" id="NF033749">
    <property type="entry name" value="bact_hemeryth"/>
    <property type="match status" value="1"/>
</dbReference>
<keyword evidence="2" id="KW-0813">Transport</keyword>
<dbReference type="InterPro" id="IPR050669">
    <property type="entry name" value="Hemerythrin"/>
</dbReference>
<dbReference type="GO" id="GO:0046872">
    <property type="term" value="F:metal ion binding"/>
    <property type="evidence" value="ECO:0007669"/>
    <property type="project" value="UniProtKB-KW"/>
</dbReference>